<dbReference type="CDD" id="cd03185">
    <property type="entry name" value="GST_C_Tau"/>
    <property type="match status" value="1"/>
</dbReference>
<feature type="non-terminal residue" evidence="7">
    <location>
        <position position="224"/>
    </location>
</feature>
<dbReference type="CDD" id="cd03058">
    <property type="entry name" value="GST_N_Tau"/>
    <property type="match status" value="1"/>
</dbReference>
<dbReference type="AlphaFoldDB" id="A0AA38C5S2"/>
<dbReference type="PROSITE" id="PS50405">
    <property type="entry name" value="GST_CTER"/>
    <property type="match status" value="1"/>
</dbReference>
<comment type="caution">
    <text evidence="7">The sequence shown here is derived from an EMBL/GenBank/DDBJ whole genome shotgun (WGS) entry which is preliminary data.</text>
</comment>
<reference evidence="7 8" key="1">
    <citation type="journal article" date="2021" name="Nat. Plants">
        <title>The Taxus genome provides insights into paclitaxel biosynthesis.</title>
        <authorList>
            <person name="Xiong X."/>
            <person name="Gou J."/>
            <person name="Liao Q."/>
            <person name="Li Y."/>
            <person name="Zhou Q."/>
            <person name="Bi G."/>
            <person name="Li C."/>
            <person name="Du R."/>
            <person name="Wang X."/>
            <person name="Sun T."/>
            <person name="Guo L."/>
            <person name="Liang H."/>
            <person name="Lu P."/>
            <person name="Wu Y."/>
            <person name="Zhang Z."/>
            <person name="Ro D.K."/>
            <person name="Shang Y."/>
            <person name="Huang S."/>
            <person name="Yan J."/>
        </authorList>
    </citation>
    <scope>NUCLEOTIDE SEQUENCE [LARGE SCALE GENOMIC DNA]</scope>
    <source>
        <strain evidence="7">Ta-2019</strain>
    </source>
</reference>
<dbReference type="GO" id="GO:0005737">
    <property type="term" value="C:cytoplasm"/>
    <property type="evidence" value="ECO:0007669"/>
    <property type="project" value="TreeGrafter"/>
</dbReference>
<evidence type="ECO:0000256" key="2">
    <source>
        <dbReference type="ARBA" id="ARBA00022679"/>
    </source>
</evidence>
<dbReference type="InterPro" id="IPR004045">
    <property type="entry name" value="Glutathione_S-Trfase_N"/>
</dbReference>
<evidence type="ECO:0000256" key="3">
    <source>
        <dbReference type="ARBA" id="ARBA00047960"/>
    </source>
</evidence>
<evidence type="ECO:0000259" key="6">
    <source>
        <dbReference type="PROSITE" id="PS50405"/>
    </source>
</evidence>
<evidence type="ECO:0000256" key="1">
    <source>
        <dbReference type="ARBA" id="ARBA00012452"/>
    </source>
</evidence>
<keyword evidence="2" id="KW-0808">Transferase</keyword>
<organism evidence="7 8">
    <name type="scientific">Taxus chinensis</name>
    <name type="common">Chinese yew</name>
    <name type="synonym">Taxus wallichiana var. chinensis</name>
    <dbReference type="NCBI Taxonomy" id="29808"/>
    <lineage>
        <taxon>Eukaryota</taxon>
        <taxon>Viridiplantae</taxon>
        <taxon>Streptophyta</taxon>
        <taxon>Embryophyta</taxon>
        <taxon>Tracheophyta</taxon>
        <taxon>Spermatophyta</taxon>
        <taxon>Pinopsida</taxon>
        <taxon>Pinidae</taxon>
        <taxon>Conifers II</taxon>
        <taxon>Cupressales</taxon>
        <taxon>Taxaceae</taxon>
        <taxon>Taxus</taxon>
    </lineage>
</organism>
<evidence type="ECO:0000256" key="4">
    <source>
        <dbReference type="SAM" id="Coils"/>
    </source>
</evidence>
<dbReference type="SFLD" id="SFLDG00358">
    <property type="entry name" value="Main_(cytGST)"/>
    <property type="match status" value="1"/>
</dbReference>
<feature type="domain" description="GST N-terminal" evidence="5">
    <location>
        <begin position="3"/>
        <end position="82"/>
    </location>
</feature>
<dbReference type="InterPro" id="IPR040079">
    <property type="entry name" value="Glutathione_S-Trfase"/>
</dbReference>
<feature type="domain" description="GST C-terminal" evidence="6">
    <location>
        <begin position="88"/>
        <end position="224"/>
    </location>
</feature>
<dbReference type="Gene3D" id="1.20.1050.10">
    <property type="match status" value="1"/>
</dbReference>
<dbReference type="PANTHER" id="PTHR11260">
    <property type="entry name" value="GLUTATHIONE S-TRANSFERASE, GST, SUPERFAMILY, GST DOMAIN CONTAINING"/>
    <property type="match status" value="1"/>
</dbReference>
<keyword evidence="4" id="KW-0175">Coiled coil</keyword>
<dbReference type="InterPro" id="IPR036282">
    <property type="entry name" value="Glutathione-S-Trfase_C_sf"/>
</dbReference>
<dbReference type="FunFam" id="3.40.30.10:FF:000014">
    <property type="entry name" value="Tau class glutathione S-transferase"/>
    <property type="match status" value="1"/>
</dbReference>
<dbReference type="InterPro" id="IPR045073">
    <property type="entry name" value="Omega/Tau-like"/>
</dbReference>
<dbReference type="SFLD" id="SFLDS00019">
    <property type="entry name" value="Glutathione_Transferase_(cytos"/>
    <property type="match status" value="1"/>
</dbReference>
<evidence type="ECO:0000259" key="5">
    <source>
        <dbReference type="PROSITE" id="PS50404"/>
    </source>
</evidence>
<evidence type="ECO:0000313" key="7">
    <source>
        <dbReference type="EMBL" id="KAH9290572.1"/>
    </source>
</evidence>
<dbReference type="PANTHER" id="PTHR11260:SF676">
    <property type="entry name" value="GLUTATHIONE S-TRANSFERASE U8"/>
    <property type="match status" value="1"/>
</dbReference>
<dbReference type="Proteomes" id="UP000824469">
    <property type="component" value="Unassembled WGS sequence"/>
</dbReference>
<dbReference type="Gene3D" id="3.40.30.10">
    <property type="entry name" value="Glutaredoxin"/>
    <property type="match status" value="1"/>
</dbReference>
<comment type="catalytic activity">
    <reaction evidence="3">
        <text>RX + glutathione = an S-substituted glutathione + a halide anion + H(+)</text>
        <dbReference type="Rhea" id="RHEA:16437"/>
        <dbReference type="ChEBI" id="CHEBI:15378"/>
        <dbReference type="ChEBI" id="CHEBI:16042"/>
        <dbReference type="ChEBI" id="CHEBI:17792"/>
        <dbReference type="ChEBI" id="CHEBI:57925"/>
        <dbReference type="ChEBI" id="CHEBI:90779"/>
        <dbReference type="EC" id="2.5.1.18"/>
    </reaction>
</comment>
<keyword evidence="8" id="KW-1185">Reference proteome</keyword>
<dbReference type="EMBL" id="JAHRHJ020003813">
    <property type="protein sequence ID" value="KAH9290572.1"/>
    <property type="molecule type" value="Genomic_DNA"/>
</dbReference>
<dbReference type="InterPro" id="IPR036249">
    <property type="entry name" value="Thioredoxin-like_sf"/>
</dbReference>
<gene>
    <name evidence="7" type="ORF">KI387_034689</name>
</gene>
<dbReference type="Pfam" id="PF02798">
    <property type="entry name" value="GST_N"/>
    <property type="match status" value="1"/>
</dbReference>
<accession>A0AA38C5S2</accession>
<dbReference type="SUPFAM" id="SSF47616">
    <property type="entry name" value="GST C-terminal domain-like"/>
    <property type="match status" value="1"/>
</dbReference>
<protein>
    <recommendedName>
        <fullName evidence="1">glutathione transferase</fullName>
        <ecNumber evidence="1">2.5.1.18</ecNumber>
    </recommendedName>
</protein>
<dbReference type="SFLD" id="SFLDG01152">
    <property type="entry name" value="Main.3:_Omega-_and_Tau-like"/>
    <property type="match status" value="1"/>
</dbReference>
<proteinExistence type="predicted"/>
<dbReference type="SUPFAM" id="SSF52833">
    <property type="entry name" value="Thioredoxin-like"/>
    <property type="match status" value="1"/>
</dbReference>
<evidence type="ECO:0000313" key="8">
    <source>
        <dbReference type="Proteomes" id="UP000824469"/>
    </source>
</evidence>
<dbReference type="EC" id="2.5.1.18" evidence="1"/>
<dbReference type="InterPro" id="IPR010987">
    <property type="entry name" value="Glutathione-S-Trfase_C-like"/>
</dbReference>
<dbReference type="GO" id="GO:0004364">
    <property type="term" value="F:glutathione transferase activity"/>
    <property type="evidence" value="ECO:0007669"/>
    <property type="project" value="UniProtKB-EC"/>
</dbReference>
<dbReference type="GO" id="GO:0006749">
    <property type="term" value="P:glutathione metabolic process"/>
    <property type="evidence" value="ECO:0007669"/>
    <property type="project" value="InterPro"/>
</dbReference>
<sequence length="224" mass="25767">MEEEVKLLSFWCSGFGMRVELALKAKGIKYKYVEQDLSNKSRLLLNSNPVYNKVPVLIHNGNSICESRVIIEYIDETWPATPGLLPDHPYDRYLVRFWSDFIDKKQPEIWSSFADFQSKSMEEKSAVMKKAESKYAELTSTLERGVAELETRGCLYDGKDLKYMDVFYAPSLAWIDTIETLMGFKIVDGEKCPCLYRWGQSLITNPLVKSTLPDAAKLLDYSRN</sequence>
<feature type="coiled-coil region" evidence="4">
    <location>
        <begin position="121"/>
        <end position="148"/>
    </location>
</feature>
<dbReference type="InterPro" id="IPR045074">
    <property type="entry name" value="GST_C_Tau"/>
</dbReference>
<name>A0AA38C5S2_TAXCH</name>
<dbReference type="PROSITE" id="PS50404">
    <property type="entry name" value="GST_NTER"/>
    <property type="match status" value="1"/>
</dbReference>